<evidence type="ECO:0000256" key="5">
    <source>
        <dbReference type="ARBA" id="ARBA00049172"/>
    </source>
</evidence>
<accession>A0A9P5D001</accession>
<dbReference type="HAMAP" id="MF_00156">
    <property type="entry name" value="PanB"/>
    <property type="match status" value="1"/>
</dbReference>
<name>A0A9P5D001_9HYPO</name>
<dbReference type="GO" id="GO:0000287">
    <property type="term" value="F:magnesium ion binding"/>
    <property type="evidence" value="ECO:0007669"/>
    <property type="project" value="TreeGrafter"/>
</dbReference>
<evidence type="ECO:0000256" key="2">
    <source>
        <dbReference type="ARBA" id="ARBA00008676"/>
    </source>
</evidence>
<feature type="non-terminal residue" evidence="8">
    <location>
        <position position="1"/>
    </location>
</feature>
<comment type="caution">
    <text evidence="8">The sequence shown here is derived from an EMBL/GenBank/DDBJ whole genome shotgun (WGS) entry which is preliminary data.</text>
</comment>
<organism evidence="8 9">
    <name type="scientific">Geosmithia morbida</name>
    <dbReference type="NCBI Taxonomy" id="1094350"/>
    <lineage>
        <taxon>Eukaryota</taxon>
        <taxon>Fungi</taxon>
        <taxon>Dikarya</taxon>
        <taxon>Ascomycota</taxon>
        <taxon>Pezizomycotina</taxon>
        <taxon>Sordariomycetes</taxon>
        <taxon>Hypocreomycetidae</taxon>
        <taxon>Hypocreales</taxon>
        <taxon>Bionectriaceae</taxon>
        <taxon>Geosmithia</taxon>
    </lineage>
</organism>
<dbReference type="Pfam" id="PF02548">
    <property type="entry name" value="Pantoate_transf"/>
    <property type="match status" value="1"/>
</dbReference>
<dbReference type="Proteomes" id="UP000749293">
    <property type="component" value="Unassembled WGS sequence"/>
</dbReference>
<dbReference type="EC" id="2.1.2.11" evidence="3 6"/>
<dbReference type="SUPFAM" id="SSF51621">
    <property type="entry name" value="Phosphoenolpyruvate/pyruvate domain"/>
    <property type="match status" value="1"/>
</dbReference>
<dbReference type="OrthoDB" id="425211at2759"/>
<dbReference type="GO" id="GO:0003864">
    <property type="term" value="F:3-methyl-2-oxobutanoate hydroxymethyltransferase activity"/>
    <property type="evidence" value="ECO:0007669"/>
    <property type="project" value="UniProtKB-EC"/>
</dbReference>
<evidence type="ECO:0000256" key="3">
    <source>
        <dbReference type="ARBA" id="ARBA00012618"/>
    </source>
</evidence>
<reference evidence="8" key="1">
    <citation type="submission" date="2020-03" db="EMBL/GenBank/DDBJ databases">
        <title>Site-based positive gene gene selection in Geosmithia morbida across the United States reveals a broad range of putative effectors and factors for local host and environmental adapation.</title>
        <authorList>
            <person name="Onufrak A."/>
            <person name="Murdoch R.W."/>
            <person name="Gazis R."/>
            <person name="Huff M."/>
            <person name="Staton M."/>
            <person name="Klingeman W."/>
            <person name="Hadziabdic D."/>
        </authorList>
    </citation>
    <scope>NUCLEOTIDE SEQUENCE</scope>
    <source>
        <strain evidence="8">1262</strain>
    </source>
</reference>
<dbReference type="CDD" id="cd06557">
    <property type="entry name" value="KPHMT-like"/>
    <property type="match status" value="1"/>
</dbReference>
<gene>
    <name evidence="8" type="ORF">GMORB2_7786</name>
</gene>
<evidence type="ECO:0000313" key="9">
    <source>
        <dbReference type="Proteomes" id="UP000749293"/>
    </source>
</evidence>
<evidence type="ECO:0000256" key="1">
    <source>
        <dbReference type="ARBA" id="ARBA00005033"/>
    </source>
</evidence>
<dbReference type="AlphaFoldDB" id="A0A9P5D001"/>
<evidence type="ECO:0000256" key="7">
    <source>
        <dbReference type="SAM" id="MobiDB-lite"/>
    </source>
</evidence>
<feature type="region of interest" description="Disordered" evidence="7">
    <location>
        <begin position="1"/>
        <end position="22"/>
    </location>
</feature>
<dbReference type="GeneID" id="55974009"/>
<evidence type="ECO:0000256" key="4">
    <source>
        <dbReference type="ARBA" id="ARBA00022679"/>
    </source>
</evidence>
<dbReference type="NCBIfam" id="NF001452">
    <property type="entry name" value="PRK00311.1"/>
    <property type="match status" value="1"/>
</dbReference>
<dbReference type="PANTHER" id="PTHR20881:SF0">
    <property type="entry name" value="3-METHYL-2-OXOBUTANOATE HYDROXYMETHYLTRANSFERASE"/>
    <property type="match status" value="1"/>
</dbReference>
<protein>
    <recommendedName>
        <fullName evidence="3 6">3-methyl-2-oxobutanoate hydroxymethyltransferase</fullName>
        <ecNumber evidence="3 6">2.1.2.11</ecNumber>
    </recommendedName>
</protein>
<dbReference type="InterPro" id="IPR015813">
    <property type="entry name" value="Pyrv/PenolPyrv_kinase-like_dom"/>
</dbReference>
<dbReference type="GO" id="GO:0015940">
    <property type="term" value="P:pantothenate biosynthetic process"/>
    <property type="evidence" value="ECO:0007669"/>
    <property type="project" value="UniProtKB-KW"/>
</dbReference>
<keyword evidence="4 6" id="KW-0808">Transferase</keyword>
<dbReference type="InterPro" id="IPR040442">
    <property type="entry name" value="Pyrv_kinase-like_dom_sf"/>
</dbReference>
<comment type="similarity">
    <text evidence="2 6">Belongs to the PanB family.</text>
</comment>
<comment type="pathway">
    <text evidence="1 6">Cofactor biosynthesis; (R)-pantothenate biosynthesis; (R)-pantoate from 3-methyl-2-oxobutanoate: step 1/2.</text>
</comment>
<proteinExistence type="inferred from homology"/>
<feature type="compositionally biased region" description="Low complexity" evidence="7">
    <location>
        <begin position="423"/>
        <end position="432"/>
    </location>
</feature>
<evidence type="ECO:0000256" key="6">
    <source>
        <dbReference type="RuleBase" id="RU362100"/>
    </source>
</evidence>
<dbReference type="Gene3D" id="3.20.20.60">
    <property type="entry name" value="Phosphoenolpyruvate-binding domains"/>
    <property type="match status" value="1"/>
</dbReference>
<dbReference type="NCBIfam" id="TIGR00222">
    <property type="entry name" value="panB"/>
    <property type="match status" value="1"/>
</dbReference>
<dbReference type="EMBL" id="JAANYQ010000010">
    <property type="protein sequence ID" value="KAF4122193.1"/>
    <property type="molecule type" value="Genomic_DNA"/>
</dbReference>
<dbReference type="FunFam" id="3.20.20.60:FF:000003">
    <property type="entry name" value="3-methyl-2-oxobutanoate hydroxymethyltransferase"/>
    <property type="match status" value="1"/>
</dbReference>
<feature type="compositionally biased region" description="Basic and acidic residues" evidence="7">
    <location>
        <begin position="433"/>
        <end position="444"/>
    </location>
</feature>
<feature type="compositionally biased region" description="Polar residues" evidence="7">
    <location>
        <begin position="1"/>
        <end position="14"/>
    </location>
</feature>
<feature type="region of interest" description="Disordered" evidence="7">
    <location>
        <begin position="402"/>
        <end position="444"/>
    </location>
</feature>
<dbReference type="RefSeq" id="XP_035320845.1">
    <property type="nucleotide sequence ID" value="XM_035469751.1"/>
</dbReference>
<dbReference type="PANTHER" id="PTHR20881">
    <property type="entry name" value="3-METHYL-2-OXOBUTANOATE HYDROXYMETHYLTRANSFERASE"/>
    <property type="match status" value="1"/>
</dbReference>
<evidence type="ECO:0000313" key="8">
    <source>
        <dbReference type="EMBL" id="KAF4122193.1"/>
    </source>
</evidence>
<comment type="function">
    <text evidence="6">Catalyzes the reversible reaction in which hydroxymethyl group from 5,10-methylenetetrahydrofolate is transferred onto alpha-ketoisovalerate to form ketopantoate.</text>
</comment>
<keyword evidence="6" id="KW-0566">Pantothenate biosynthesis</keyword>
<sequence>MSFSVTRPSSLPTISASWPPLSTSSSSSITSLPLFSHHPYPSRLDQTRFSCHASMSGPRPTDADAPKKVTISHLHGLRRKGVPIVGMTAHDFPSALVADRAGIDIILVGDSLAMVSMGMDDTSEIVLEEMIMHCRSVSRAAKSAFIIGDLTMGSYEISPQQALTSAIRLVKEGRVHGIKLEGGREMAPTIRAITTAGIPVFGHIGLTPQRANSLGGFRIQGKTRESAMSILRDALAIQEAGAFAMVLEAVPAEMAALITEKLRVPTVGIGAGAGCAGQIIVQVDATGNYPEDRFTPKFVKKYGNVWGEAQRAIEAYRDDVKSRSFPAEEHTLGANTLLTYKNTLSVSLHLSFLLKYRTTSSNLRTELILHTSWLSPGAAPTGLNRTTTLSWAKRPALASAAEASRGRSCSTTEADMVKGRSGESGLSSGKSSSMEDGRGESIVW</sequence>
<dbReference type="GO" id="GO:0005739">
    <property type="term" value="C:mitochondrion"/>
    <property type="evidence" value="ECO:0007669"/>
    <property type="project" value="TreeGrafter"/>
</dbReference>
<dbReference type="InterPro" id="IPR003700">
    <property type="entry name" value="Pantoate_hydroxy_MeTrfase"/>
</dbReference>
<comment type="catalytic activity">
    <reaction evidence="5 6">
        <text>(6R)-5,10-methylene-5,6,7,8-tetrahydrofolate + 3-methyl-2-oxobutanoate + H2O = 2-dehydropantoate + (6S)-5,6,7,8-tetrahydrofolate</text>
        <dbReference type="Rhea" id="RHEA:11824"/>
        <dbReference type="ChEBI" id="CHEBI:11561"/>
        <dbReference type="ChEBI" id="CHEBI:11851"/>
        <dbReference type="ChEBI" id="CHEBI:15377"/>
        <dbReference type="ChEBI" id="CHEBI:15636"/>
        <dbReference type="ChEBI" id="CHEBI:57453"/>
        <dbReference type="EC" id="2.1.2.11"/>
    </reaction>
</comment>
<keyword evidence="9" id="KW-1185">Reference proteome</keyword>